<evidence type="ECO:0000256" key="1">
    <source>
        <dbReference type="SAM" id="MobiDB-lite"/>
    </source>
</evidence>
<dbReference type="RefSeq" id="WP_184535403.1">
    <property type="nucleotide sequence ID" value="NZ_JACHJW010000001.1"/>
</dbReference>
<dbReference type="Proteomes" id="UP000578819">
    <property type="component" value="Unassembled WGS sequence"/>
</dbReference>
<protein>
    <submittedName>
        <fullName evidence="2">Uncharacterized protein</fullName>
    </submittedName>
</protein>
<gene>
    <name evidence="2" type="ORF">FHR38_003217</name>
</gene>
<comment type="caution">
    <text evidence="2">The sequence shown here is derived from an EMBL/GenBank/DDBJ whole genome shotgun (WGS) entry which is preliminary data.</text>
</comment>
<dbReference type="AlphaFoldDB" id="A0A7W7SR82"/>
<organism evidence="2 3">
    <name type="scientific">Micromonospora polyrhachis</name>
    <dbReference type="NCBI Taxonomy" id="1282883"/>
    <lineage>
        <taxon>Bacteria</taxon>
        <taxon>Bacillati</taxon>
        <taxon>Actinomycetota</taxon>
        <taxon>Actinomycetes</taxon>
        <taxon>Micromonosporales</taxon>
        <taxon>Micromonosporaceae</taxon>
        <taxon>Micromonospora</taxon>
    </lineage>
</organism>
<sequence>MKRAIAFLTTRVLRSRLGIALVIVVVVLGIVGAARLLAGPIGLGSDLTGHPTRPISTVDPNEGDDGANATAPPSPATKPGATAPEVVARRFATAWLAHGGVSAEQWQAALRPLSTSTLTEKLTGVDPVTVPAQRLTGEPVVIPQTERFVEVTMAVDTGQLRLELVSQDGQWLVDAVDWERS</sequence>
<name>A0A7W7SR82_9ACTN</name>
<evidence type="ECO:0000313" key="2">
    <source>
        <dbReference type="EMBL" id="MBB4959484.1"/>
    </source>
</evidence>
<reference evidence="2 3" key="1">
    <citation type="submission" date="2020-08" db="EMBL/GenBank/DDBJ databases">
        <title>Sequencing the genomes of 1000 actinobacteria strains.</title>
        <authorList>
            <person name="Klenk H.-P."/>
        </authorList>
    </citation>
    <scope>NUCLEOTIDE SEQUENCE [LARGE SCALE GENOMIC DNA]</scope>
    <source>
        <strain evidence="2 3">DSM 45886</strain>
    </source>
</reference>
<feature type="region of interest" description="Disordered" evidence="1">
    <location>
        <begin position="48"/>
        <end position="81"/>
    </location>
</feature>
<proteinExistence type="predicted"/>
<dbReference type="EMBL" id="JACHJW010000001">
    <property type="protein sequence ID" value="MBB4959484.1"/>
    <property type="molecule type" value="Genomic_DNA"/>
</dbReference>
<evidence type="ECO:0000313" key="3">
    <source>
        <dbReference type="Proteomes" id="UP000578819"/>
    </source>
</evidence>
<keyword evidence="3" id="KW-1185">Reference proteome</keyword>
<accession>A0A7W7SR82</accession>